<name>A0AAV8VK18_9CUCU</name>
<gene>
    <name evidence="1" type="ORF">NQ315_002793</name>
</gene>
<dbReference type="EMBL" id="JANEYG010000070">
    <property type="protein sequence ID" value="KAJ8914520.1"/>
    <property type="molecule type" value="Genomic_DNA"/>
</dbReference>
<evidence type="ECO:0000313" key="2">
    <source>
        <dbReference type="Proteomes" id="UP001159042"/>
    </source>
</evidence>
<sequence>MQHGHKEGRKVLTEDKRQEKWSNGCKAIWTRILIRDVRPWVGRAHGQVDYYTTEFLPGHGIFDEYLCRIGKAEDANCRESGQGDTAEHAVFQRPRWPRERREMEEIVEKKTHNKKYRAGCPPK</sequence>
<reference evidence="1 2" key="1">
    <citation type="journal article" date="2023" name="Insect Mol. Biol.">
        <title>Genome sequencing provides insights into the evolution of gene families encoding plant cell wall-degrading enzymes in longhorned beetles.</title>
        <authorList>
            <person name="Shin N.R."/>
            <person name="Okamura Y."/>
            <person name="Kirsch R."/>
            <person name="Pauchet Y."/>
        </authorList>
    </citation>
    <scope>NUCLEOTIDE SEQUENCE [LARGE SCALE GENOMIC DNA]</scope>
    <source>
        <strain evidence="1">EAD_L_NR</strain>
    </source>
</reference>
<accession>A0AAV8VK18</accession>
<keyword evidence="2" id="KW-1185">Reference proteome</keyword>
<dbReference type="Proteomes" id="UP001159042">
    <property type="component" value="Unassembled WGS sequence"/>
</dbReference>
<protein>
    <submittedName>
        <fullName evidence="1">Uncharacterized protein</fullName>
    </submittedName>
</protein>
<evidence type="ECO:0000313" key="1">
    <source>
        <dbReference type="EMBL" id="KAJ8914520.1"/>
    </source>
</evidence>
<organism evidence="1 2">
    <name type="scientific">Exocentrus adspersus</name>
    <dbReference type="NCBI Taxonomy" id="1586481"/>
    <lineage>
        <taxon>Eukaryota</taxon>
        <taxon>Metazoa</taxon>
        <taxon>Ecdysozoa</taxon>
        <taxon>Arthropoda</taxon>
        <taxon>Hexapoda</taxon>
        <taxon>Insecta</taxon>
        <taxon>Pterygota</taxon>
        <taxon>Neoptera</taxon>
        <taxon>Endopterygota</taxon>
        <taxon>Coleoptera</taxon>
        <taxon>Polyphaga</taxon>
        <taxon>Cucujiformia</taxon>
        <taxon>Chrysomeloidea</taxon>
        <taxon>Cerambycidae</taxon>
        <taxon>Lamiinae</taxon>
        <taxon>Acanthocinini</taxon>
        <taxon>Exocentrus</taxon>
    </lineage>
</organism>
<dbReference type="AlphaFoldDB" id="A0AAV8VK18"/>
<proteinExistence type="predicted"/>
<comment type="caution">
    <text evidence="1">The sequence shown here is derived from an EMBL/GenBank/DDBJ whole genome shotgun (WGS) entry which is preliminary data.</text>
</comment>